<gene>
    <name evidence="2" type="ORF">BDV39DRAFT_182275</name>
</gene>
<keyword evidence="3" id="KW-1185">Reference proteome</keyword>
<name>A0A5N6WR07_9EURO</name>
<evidence type="ECO:0000313" key="3">
    <source>
        <dbReference type="Proteomes" id="UP000325945"/>
    </source>
</evidence>
<dbReference type="EMBL" id="ML741831">
    <property type="protein sequence ID" value="KAE8323317.1"/>
    <property type="molecule type" value="Genomic_DNA"/>
</dbReference>
<protein>
    <submittedName>
        <fullName evidence="2">Uncharacterized protein</fullName>
    </submittedName>
</protein>
<reference evidence="3" key="1">
    <citation type="submission" date="2019-04" db="EMBL/GenBank/DDBJ databases">
        <title>Friends and foes A comparative genomics studyof 23 Aspergillus species from section Flavi.</title>
        <authorList>
            <consortium name="DOE Joint Genome Institute"/>
            <person name="Kjaerbolling I."/>
            <person name="Vesth T."/>
            <person name="Frisvad J.C."/>
            <person name="Nybo J.L."/>
            <person name="Theobald S."/>
            <person name="Kildgaard S."/>
            <person name="Isbrandt T."/>
            <person name="Kuo A."/>
            <person name="Sato A."/>
            <person name="Lyhne E.K."/>
            <person name="Kogle M.E."/>
            <person name="Wiebenga A."/>
            <person name="Kun R.S."/>
            <person name="Lubbers R.J."/>
            <person name="Makela M.R."/>
            <person name="Barry K."/>
            <person name="Chovatia M."/>
            <person name="Clum A."/>
            <person name="Daum C."/>
            <person name="Haridas S."/>
            <person name="He G."/>
            <person name="LaButti K."/>
            <person name="Lipzen A."/>
            <person name="Mondo S."/>
            <person name="Riley R."/>
            <person name="Salamov A."/>
            <person name="Simmons B.A."/>
            <person name="Magnuson J.K."/>
            <person name="Henrissat B."/>
            <person name="Mortensen U.H."/>
            <person name="Larsen T.O."/>
            <person name="Devries R.P."/>
            <person name="Grigoriev I.V."/>
            <person name="Machida M."/>
            <person name="Baker S.E."/>
            <person name="Andersen M.R."/>
        </authorList>
    </citation>
    <scope>NUCLEOTIDE SEQUENCE [LARGE SCALE GENOMIC DNA]</scope>
    <source>
        <strain evidence="3">CBS 130017</strain>
    </source>
</reference>
<sequence length="78" mass="9204">MNCTYSSDLRSKRRRQDSSQRNSLIDRIRRIDERRAEAGAIGLYFRPSPFTSRLIFSYFGSPTYLLMKKDHLKNNLST</sequence>
<accession>A0A5N6WR07</accession>
<proteinExistence type="predicted"/>
<dbReference type="AlphaFoldDB" id="A0A5N6WR07"/>
<evidence type="ECO:0000313" key="2">
    <source>
        <dbReference type="EMBL" id="KAE8323317.1"/>
    </source>
</evidence>
<organism evidence="2 3">
    <name type="scientific">Aspergillus sergii</name>
    <dbReference type="NCBI Taxonomy" id="1034303"/>
    <lineage>
        <taxon>Eukaryota</taxon>
        <taxon>Fungi</taxon>
        <taxon>Dikarya</taxon>
        <taxon>Ascomycota</taxon>
        <taxon>Pezizomycotina</taxon>
        <taxon>Eurotiomycetes</taxon>
        <taxon>Eurotiomycetidae</taxon>
        <taxon>Eurotiales</taxon>
        <taxon>Aspergillaceae</taxon>
        <taxon>Aspergillus</taxon>
        <taxon>Aspergillus subgen. Circumdati</taxon>
    </lineage>
</organism>
<feature type="region of interest" description="Disordered" evidence="1">
    <location>
        <begin position="1"/>
        <end position="21"/>
    </location>
</feature>
<dbReference type="Proteomes" id="UP000325945">
    <property type="component" value="Unassembled WGS sequence"/>
</dbReference>
<evidence type="ECO:0000256" key="1">
    <source>
        <dbReference type="SAM" id="MobiDB-lite"/>
    </source>
</evidence>